<name>A0A392MDR9_9FABA</name>
<evidence type="ECO:0000259" key="2">
    <source>
        <dbReference type="Pfam" id="PF00078"/>
    </source>
</evidence>
<keyword evidence="4" id="KW-1185">Reference proteome</keyword>
<dbReference type="InterPro" id="IPR000477">
    <property type="entry name" value="RT_dom"/>
</dbReference>
<evidence type="ECO:0000313" key="3">
    <source>
        <dbReference type="EMBL" id="MCH85265.1"/>
    </source>
</evidence>
<evidence type="ECO:0000313" key="4">
    <source>
        <dbReference type="Proteomes" id="UP000265520"/>
    </source>
</evidence>
<dbReference type="SUPFAM" id="SSF56672">
    <property type="entry name" value="DNA/RNA polymerases"/>
    <property type="match status" value="1"/>
</dbReference>
<organism evidence="3 4">
    <name type="scientific">Trifolium medium</name>
    <dbReference type="NCBI Taxonomy" id="97028"/>
    <lineage>
        <taxon>Eukaryota</taxon>
        <taxon>Viridiplantae</taxon>
        <taxon>Streptophyta</taxon>
        <taxon>Embryophyta</taxon>
        <taxon>Tracheophyta</taxon>
        <taxon>Spermatophyta</taxon>
        <taxon>Magnoliopsida</taxon>
        <taxon>eudicotyledons</taxon>
        <taxon>Gunneridae</taxon>
        <taxon>Pentapetalae</taxon>
        <taxon>rosids</taxon>
        <taxon>fabids</taxon>
        <taxon>Fabales</taxon>
        <taxon>Fabaceae</taxon>
        <taxon>Papilionoideae</taxon>
        <taxon>50 kb inversion clade</taxon>
        <taxon>NPAAA clade</taxon>
        <taxon>Hologalegina</taxon>
        <taxon>IRL clade</taxon>
        <taxon>Trifolieae</taxon>
        <taxon>Trifolium</taxon>
    </lineage>
</organism>
<dbReference type="Gene3D" id="3.30.70.270">
    <property type="match status" value="1"/>
</dbReference>
<feature type="region of interest" description="Disordered" evidence="1">
    <location>
        <begin position="90"/>
        <end position="139"/>
    </location>
</feature>
<gene>
    <name evidence="3" type="ORF">A2U01_0006109</name>
</gene>
<dbReference type="CDD" id="cd01647">
    <property type="entry name" value="RT_LTR"/>
    <property type="match status" value="1"/>
</dbReference>
<feature type="compositionally biased region" description="Polar residues" evidence="1">
    <location>
        <begin position="90"/>
        <end position="100"/>
    </location>
</feature>
<dbReference type="InterPro" id="IPR032567">
    <property type="entry name" value="RTL1-rel"/>
</dbReference>
<dbReference type="Gene3D" id="3.10.10.10">
    <property type="entry name" value="HIV Type 1 Reverse Transcriptase, subunit A, domain 1"/>
    <property type="match status" value="1"/>
</dbReference>
<dbReference type="Proteomes" id="UP000265520">
    <property type="component" value="Unassembled WGS sequence"/>
</dbReference>
<feature type="compositionally biased region" description="Low complexity" evidence="1">
    <location>
        <begin position="101"/>
        <end position="139"/>
    </location>
</feature>
<dbReference type="InterPro" id="IPR021109">
    <property type="entry name" value="Peptidase_aspartic_dom_sf"/>
</dbReference>
<feature type="domain" description="Reverse transcriptase" evidence="2">
    <location>
        <begin position="426"/>
        <end position="496"/>
    </location>
</feature>
<sequence>MDFGPSAYECPRAALFKLTQTGTVADYYLEFNALANRVYGVSTEAFLDCFLSGLQIDMRRDVLALSPANLPKAFALAKLFEEKYTAQTKPKFTSPYKSPSTQNNYQTKNYTNTPRSDPNPTQQPQKTQLPPLLPTPNQKPMAIKNISPAEMQIRREKGLCYFCDERFSHTHRCPNRRMMMLQLTDDEAEPVEPDPPEIEEQRETGETVQHHLSLNAMKGNTGMGIIKFTGTIGNIEVQVLVDGGSSDTYLQPRIAQFLKVPIEPTPSFQVLVGNGQSLTVEVAGADLILGSSWLATLGPHIADYAALTLKFYQNGQFITLKGEKQAEPQHSQLHQLRRMQHTKAIAECFTIQMVMPTVFETPTGLPPPRSHDHEIPLQAGTMPVKVKPYRYLHSQKEQIEKMVHEMLEQGIIKPSNSPFSSPIILVKKKDGSWRFCTDYRALNNVTIKDSFPMPTVDELLDELHGAQYFLKLDLRSGYHQILIKPEDRYKTAFRTHHGHYE</sequence>
<dbReference type="AlphaFoldDB" id="A0A392MDR9"/>
<dbReference type="InterPro" id="IPR043502">
    <property type="entry name" value="DNA/RNA_pol_sf"/>
</dbReference>
<proteinExistence type="predicted"/>
<accession>A0A392MDR9</accession>
<dbReference type="PANTHER" id="PTHR15503">
    <property type="entry name" value="LDOC1 RELATED"/>
    <property type="match status" value="1"/>
</dbReference>
<dbReference type="Pfam" id="PF00078">
    <property type="entry name" value="RVT_1"/>
    <property type="match status" value="1"/>
</dbReference>
<evidence type="ECO:0000256" key="1">
    <source>
        <dbReference type="SAM" id="MobiDB-lite"/>
    </source>
</evidence>
<protein>
    <recommendedName>
        <fullName evidence="2">Reverse transcriptase domain-containing protein</fullName>
    </recommendedName>
</protein>
<dbReference type="EMBL" id="LXQA010008181">
    <property type="protein sequence ID" value="MCH85265.1"/>
    <property type="molecule type" value="Genomic_DNA"/>
</dbReference>
<reference evidence="3 4" key="1">
    <citation type="journal article" date="2018" name="Front. Plant Sci.">
        <title>Red Clover (Trifolium pratense) and Zigzag Clover (T. medium) - A Picture of Genomic Similarities and Differences.</title>
        <authorList>
            <person name="Dluhosova J."/>
            <person name="Istvanek J."/>
            <person name="Nedelnik J."/>
            <person name="Repkova J."/>
        </authorList>
    </citation>
    <scope>NUCLEOTIDE SEQUENCE [LARGE SCALE GENOMIC DNA]</scope>
    <source>
        <strain evidence="4">cv. 10/8</strain>
        <tissue evidence="3">Leaf</tissue>
    </source>
</reference>
<comment type="caution">
    <text evidence="3">The sequence shown here is derived from an EMBL/GenBank/DDBJ whole genome shotgun (WGS) entry which is preliminary data.</text>
</comment>
<feature type="non-terminal residue" evidence="3">
    <location>
        <position position="501"/>
    </location>
</feature>
<dbReference type="CDD" id="cd00303">
    <property type="entry name" value="retropepsin_like"/>
    <property type="match status" value="1"/>
</dbReference>
<dbReference type="SUPFAM" id="SSF50630">
    <property type="entry name" value="Acid proteases"/>
    <property type="match status" value="1"/>
</dbReference>
<dbReference type="InterPro" id="IPR043128">
    <property type="entry name" value="Rev_trsase/Diguanyl_cyclase"/>
</dbReference>
<dbReference type="PANTHER" id="PTHR15503:SF22">
    <property type="entry name" value="TRANSPOSON TY3-I GAG POLYPROTEIN"/>
    <property type="match status" value="1"/>
</dbReference>